<dbReference type="RefSeq" id="WP_344850220.1">
    <property type="nucleotide sequence ID" value="NZ_BAABBY010000002.1"/>
</dbReference>
<dbReference type="Gene3D" id="3.10.590.10">
    <property type="entry name" value="ph1033 like domains"/>
    <property type="match status" value="1"/>
</dbReference>
<accession>A0ABP8B7K8</accession>
<comment type="similarity">
    <text evidence="1">Belongs to the UPF0310 family.</text>
</comment>
<evidence type="ECO:0000313" key="4">
    <source>
        <dbReference type="Proteomes" id="UP001501772"/>
    </source>
</evidence>
<dbReference type="InterPro" id="IPR022996">
    <property type="entry name" value="UPF0310"/>
</dbReference>
<comment type="caution">
    <text evidence="3">The sequence shown here is derived from an EMBL/GenBank/DDBJ whole genome shotgun (WGS) entry which is preliminary data.</text>
</comment>
<dbReference type="PROSITE" id="PS51257">
    <property type="entry name" value="PROKAR_LIPOPROTEIN"/>
    <property type="match status" value="1"/>
</dbReference>
<dbReference type="HAMAP" id="MF_00771">
    <property type="entry name" value="UPF0310"/>
    <property type="match status" value="1"/>
</dbReference>
<protein>
    <recommendedName>
        <fullName evidence="1">UPF0310 protein GCM10022289_11450</fullName>
    </recommendedName>
</protein>
<evidence type="ECO:0000256" key="1">
    <source>
        <dbReference type="HAMAP-Rule" id="MF_00771"/>
    </source>
</evidence>
<gene>
    <name evidence="3" type="ORF">GCM10022289_11450</name>
</gene>
<feature type="domain" description="EVE" evidence="2">
    <location>
        <begin position="7"/>
        <end position="138"/>
    </location>
</feature>
<sequence length="146" mass="16803">MENQDTKYWIIVASKDHVKNGMAQGIAQACHGKASPLRRMRKGDFIICYSGKQTMGQPQPCQQFTAIGKVKDEQTYQFQVSEDFCPSRRNIEFLPGKDISILPLIAGLDFIPNKKSWGYPFRFGFFEIKRHDFELISSQMLIQDYA</sequence>
<organism evidence="3 4">
    <name type="scientific">Pedobacter jeongneungensis</name>
    <dbReference type="NCBI Taxonomy" id="947309"/>
    <lineage>
        <taxon>Bacteria</taxon>
        <taxon>Pseudomonadati</taxon>
        <taxon>Bacteroidota</taxon>
        <taxon>Sphingobacteriia</taxon>
        <taxon>Sphingobacteriales</taxon>
        <taxon>Sphingobacteriaceae</taxon>
        <taxon>Pedobacter</taxon>
    </lineage>
</organism>
<dbReference type="CDD" id="cd21132">
    <property type="entry name" value="EVE-like"/>
    <property type="match status" value="1"/>
</dbReference>
<reference evidence="4" key="1">
    <citation type="journal article" date="2019" name="Int. J. Syst. Evol. Microbiol.">
        <title>The Global Catalogue of Microorganisms (GCM) 10K type strain sequencing project: providing services to taxonomists for standard genome sequencing and annotation.</title>
        <authorList>
            <consortium name="The Broad Institute Genomics Platform"/>
            <consortium name="The Broad Institute Genome Sequencing Center for Infectious Disease"/>
            <person name="Wu L."/>
            <person name="Ma J."/>
        </authorList>
    </citation>
    <scope>NUCLEOTIDE SEQUENCE [LARGE SCALE GENOMIC DNA]</scope>
    <source>
        <strain evidence="4">JCM 17626</strain>
    </source>
</reference>
<dbReference type="SUPFAM" id="SSF88697">
    <property type="entry name" value="PUA domain-like"/>
    <property type="match status" value="1"/>
</dbReference>
<dbReference type="Proteomes" id="UP001501772">
    <property type="component" value="Unassembled WGS sequence"/>
</dbReference>
<keyword evidence="4" id="KW-1185">Reference proteome</keyword>
<proteinExistence type="inferred from homology"/>
<dbReference type="InterPro" id="IPR002740">
    <property type="entry name" value="EVE_domain"/>
</dbReference>
<dbReference type="InterPro" id="IPR015947">
    <property type="entry name" value="PUA-like_sf"/>
</dbReference>
<dbReference type="Pfam" id="PF01878">
    <property type="entry name" value="EVE"/>
    <property type="match status" value="1"/>
</dbReference>
<evidence type="ECO:0000313" key="3">
    <source>
        <dbReference type="EMBL" id="GAA4200094.1"/>
    </source>
</evidence>
<dbReference type="EMBL" id="BAABBY010000002">
    <property type="protein sequence ID" value="GAA4200094.1"/>
    <property type="molecule type" value="Genomic_DNA"/>
</dbReference>
<evidence type="ECO:0000259" key="2">
    <source>
        <dbReference type="Pfam" id="PF01878"/>
    </source>
</evidence>
<name>A0ABP8B7K8_9SPHI</name>
<dbReference type="NCBIfam" id="NF002616">
    <property type="entry name" value="PRK02268.1-2"/>
    <property type="match status" value="1"/>
</dbReference>